<keyword evidence="2" id="KW-1185">Reference proteome</keyword>
<organism evidence="1 2">
    <name type="scientific">Brachionus plicatilis</name>
    <name type="common">Marine rotifer</name>
    <name type="synonym">Brachionus muelleri</name>
    <dbReference type="NCBI Taxonomy" id="10195"/>
    <lineage>
        <taxon>Eukaryota</taxon>
        <taxon>Metazoa</taxon>
        <taxon>Spiralia</taxon>
        <taxon>Gnathifera</taxon>
        <taxon>Rotifera</taxon>
        <taxon>Eurotatoria</taxon>
        <taxon>Monogononta</taxon>
        <taxon>Pseudotrocha</taxon>
        <taxon>Ploima</taxon>
        <taxon>Brachionidae</taxon>
        <taxon>Brachionus</taxon>
    </lineage>
</organism>
<dbReference type="AlphaFoldDB" id="A0A3M7R445"/>
<name>A0A3M7R445_BRAPC</name>
<comment type="caution">
    <text evidence="1">The sequence shown here is derived from an EMBL/GenBank/DDBJ whole genome shotgun (WGS) entry which is preliminary data.</text>
</comment>
<protein>
    <submittedName>
        <fullName evidence="1">Uncharacterized protein</fullName>
    </submittedName>
</protein>
<evidence type="ECO:0000313" key="2">
    <source>
        <dbReference type="Proteomes" id="UP000276133"/>
    </source>
</evidence>
<evidence type="ECO:0000313" key="1">
    <source>
        <dbReference type="EMBL" id="RNA18316.1"/>
    </source>
</evidence>
<dbReference type="EMBL" id="REGN01004264">
    <property type="protein sequence ID" value="RNA18316.1"/>
    <property type="molecule type" value="Genomic_DNA"/>
</dbReference>
<sequence length="75" mass="8871">MAKGYKLQINCTYFVLRLFLDSSSTIPAGKERVRVEEKSRKKNVQTGCWNGRKYMWPDFKKKLKYLISFSLIFAL</sequence>
<reference evidence="1 2" key="1">
    <citation type="journal article" date="2018" name="Sci. Rep.">
        <title>Genomic signatures of local adaptation to the degree of environmental predictability in rotifers.</title>
        <authorList>
            <person name="Franch-Gras L."/>
            <person name="Hahn C."/>
            <person name="Garcia-Roger E.M."/>
            <person name="Carmona M.J."/>
            <person name="Serra M."/>
            <person name="Gomez A."/>
        </authorList>
    </citation>
    <scope>NUCLEOTIDE SEQUENCE [LARGE SCALE GENOMIC DNA]</scope>
    <source>
        <strain evidence="1">HYR1</strain>
    </source>
</reference>
<gene>
    <name evidence="1" type="ORF">BpHYR1_039037</name>
</gene>
<accession>A0A3M7R445</accession>
<proteinExistence type="predicted"/>
<dbReference type="Proteomes" id="UP000276133">
    <property type="component" value="Unassembled WGS sequence"/>
</dbReference>